<dbReference type="GO" id="GO:0000976">
    <property type="term" value="F:transcription cis-regulatory region binding"/>
    <property type="evidence" value="ECO:0007669"/>
    <property type="project" value="TreeGrafter"/>
</dbReference>
<keyword evidence="1" id="KW-0805">Transcription regulation</keyword>
<dbReference type="CDD" id="cd01392">
    <property type="entry name" value="HTH_LacI"/>
    <property type="match status" value="1"/>
</dbReference>
<dbReference type="PANTHER" id="PTHR30146">
    <property type="entry name" value="LACI-RELATED TRANSCRIPTIONAL REPRESSOR"/>
    <property type="match status" value="1"/>
</dbReference>
<keyword evidence="7" id="KW-1185">Reference proteome</keyword>
<dbReference type="InterPro" id="IPR000843">
    <property type="entry name" value="HTH_LacI"/>
</dbReference>
<feature type="domain" description="HTH lacI-type" evidence="4">
    <location>
        <begin position="1"/>
        <end position="54"/>
    </location>
</feature>
<dbReference type="SUPFAM" id="SSF53822">
    <property type="entry name" value="Periplasmic binding protein-like I"/>
    <property type="match status" value="1"/>
</dbReference>
<feature type="domain" description="HTH cro/C1-type" evidence="5">
    <location>
        <begin position="1"/>
        <end position="44"/>
    </location>
</feature>
<evidence type="ECO:0000256" key="3">
    <source>
        <dbReference type="ARBA" id="ARBA00023163"/>
    </source>
</evidence>
<dbReference type="SMART" id="SM00354">
    <property type="entry name" value="HTH_LACI"/>
    <property type="match status" value="1"/>
</dbReference>
<dbReference type="EMBL" id="QGQD01000043">
    <property type="protein sequence ID" value="TLD01251.1"/>
    <property type="molecule type" value="Genomic_DNA"/>
</dbReference>
<dbReference type="InterPro" id="IPR028082">
    <property type="entry name" value="Peripla_BP_I"/>
</dbReference>
<dbReference type="Gene3D" id="3.40.50.2300">
    <property type="match status" value="2"/>
</dbReference>
<dbReference type="SUPFAM" id="SSF47413">
    <property type="entry name" value="lambda repressor-like DNA-binding domains"/>
    <property type="match status" value="1"/>
</dbReference>
<sequence length="332" mass="37144">MNISEIAELAGVSRATVSRYFNNGYISDEKREKIRDVIERTGYVPSMSAQALRTKKSRLIGVIVPKISSESISNMVNGISQILTKNGYHILLGNTENNLQKELEYINVFRNNHVDGIVFIATVFTKKHIEELKSLDAPVVILGQELEGYCSVFHDDYHAARDLTESMIQAGCRNIGYLGVTEKDRAVGVDRKEGFLNALKASGGDVDRKAMRVCEFNAESGYRQMRQLLEEKPDLDGVVCVTDSIALGAIECIREKGLRIPEDISVVGMGDSQFSKVITPKLTTARYFYEQSGQEAAEMLVNLIDAKETHVKKLKLGYEIIQRNSVRKKEDQ</sequence>
<gene>
    <name evidence="6" type="primary">ccpA_5</name>
    <name evidence="6" type="ORF">DSM106044_02043</name>
</gene>
<dbReference type="Pfam" id="PF00356">
    <property type="entry name" value="LacI"/>
    <property type="match status" value="1"/>
</dbReference>
<dbReference type="AlphaFoldDB" id="A0A4U8Q8L2"/>
<dbReference type="Pfam" id="PF13377">
    <property type="entry name" value="Peripla_BP_3"/>
    <property type="match status" value="1"/>
</dbReference>
<dbReference type="CDD" id="cd01542">
    <property type="entry name" value="PBP1_TreR-like"/>
    <property type="match status" value="1"/>
</dbReference>
<evidence type="ECO:0000313" key="7">
    <source>
        <dbReference type="Proteomes" id="UP000306509"/>
    </source>
</evidence>
<evidence type="ECO:0000259" key="5">
    <source>
        <dbReference type="PROSITE" id="PS50943"/>
    </source>
</evidence>
<dbReference type="Proteomes" id="UP000306509">
    <property type="component" value="Unassembled WGS sequence"/>
</dbReference>
<keyword evidence="3" id="KW-0804">Transcription</keyword>
<name>A0A4U8Q8L2_9FIRM</name>
<dbReference type="Gene3D" id="1.10.260.40">
    <property type="entry name" value="lambda repressor-like DNA-binding domains"/>
    <property type="match status" value="1"/>
</dbReference>
<organism evidence="6 7">
    <name type="scientific">Robinsoniella peoriensis</name>
    <dbReference type="NCBI Taxonomy" id="180332"/>
    <lineage>
        <taxon>Bacteria</taxon>
        <taxon>Bacillati</taxon>
        <taxon>Bacillota</taxon>
        <taxon>Clostridia</taxon>
        <taxon>Lachnospirales</taxon>
        <taxon>Lachnospiraceae</taxon>
        <taxon>Robinsoniella</taxon>
    </lineage>
</organism>
<evidence type="ECO:0000313" key="6">
    <source>
        <dbReference type="EMBL" id="TLD01251.1"/>
    </source>
</evidence>
<evidence type="ECO:0000259" key="4">
    <source>
        <dbReference type="PROSITE" id="PS50932"/>
    </source>
</evidence>
<dbReference type="PROSITE" id="PS50943">
    <property type="entry name" value="HTH_CROC1"/>
    <property type="match status" value="1"/>
</dbReference>
<dbReference type="InterPro" id="IPR046335">
    <property type="entry name" value="LacI/GalR-like_sensor"/>
</dbReference>
<evidence type="ECO:0000256" key="2">
    <source>
        <dbReference type="ARBA" id="ARBA00023125"/>
    </source>
</evidence>
<dbReference type="PANTHER" id="PTHR30146:SF154">
    <property type="entry name" value="TRANSCRIPTION REGULATOR, MEMBER OF GALR FAMILY"/>
    <property type="match status" value="1"/>
</dbReference>
<reference evidence="6 7" key="1">
    <citation type="journal article" date="2019" name="Anaerobe">
        <title>Detection of Robinsoniella peoriensis in multiple bone samples of a trauma patient.</title>
        <authorList>
            <person name="Schrottner P."/>
            <person name="Hartwich K."/>
            <person name="Bunk B."/>
            <person name="Schober I."/>
            <person name="Helbig S."/>
            <person name="Rudolph W.W."/>
            <person name="Gunzer F."/>
        </authorList>
    </citation>
    <scope>NUCLEOTIDE SEQUENCE [LARGE SCALE GENOMIC DNA]</scope>
    <source>
        <strain evidence="6 7">DSM 106044</strain>
    </source>
</reference>
<accession>A0A4U8Q8L2</accession>
<dbReference type="GO" id="GO:0003700">
    <property type="term" value="F:DNA-binding transcription factor activity"/>
    <property type="evidence" value="ECO:0007669"/>
    <property type="project" value="TreeGrafter"/>
</dbReference>
<comment type="caution">
    <text evidence="6">The sequence shown here is derived from an EMBL/GenBank/DDBJ whole genome shotgun (WGS) entry which is preliminary data.</text>
</comment>
<dbReference type="PROSITE" id="PS50932">
    <property type="entry name" value="HTH_LACI_2"/>
    <property type="match status" value="1"/>
</dbReference>
<dbReference type="InterPro" id="IPR001387">
    <property type="entry name" value="Cro/C1-type_HTH"/>
</dbReference>
<proteinExistence type="predicted"/>
<protein>
    <submittedName>
        <fullName evidence="6">Glucose-resistance amylase regulator</fullName>
    </submittedName>
</protein>
<dbReference type="InterPro" id="IPR010982">
    <property type="entry name" value="Lambda_DNA-bd_dom_sf"/>
</dbReference>
<keyword evidence="2" id="KW-0238">DNA-binding</keyword>
<evidence type="ECO:0000256" key="1">
    <source>
        <dbReference type="ARBA" id="ARBA00023015"/>
    </source>
</evidence>
<dbReference type="STRING" id="180332.GCA_000797495_04979"/>